<dbReference type="GO" id="GO:0004519">
    <property type="term" value="F:endonuclease activity"/>
    <property type="evidence" value="ECO:0007669"/>
    <property type="project" value="UniProtKB-KW"/>
</dbReference>
<organism evidence="4 5">
    <name type="scientific">Archaeoglobus fulgidus DSM 8774</name>
    <dbReference type="NCBI Taxonomy" id="1344584"/>
    <lineage>
        <taxon>Archaea</taxon>
        <taxon>Methanobacteriati</taxon>
        <taxon>Methanobacteriota</taxon>
        <taxon>Archaeoglobi</taxon>
        <taxon>Archaeoglobales</taxon>
        <taxon>Archaeoglobaceae</taxon>
        <taxon>Archaeoglobus</taxon>
    </lineage>
</organism>
<dbReference type="GO" id="GO:0016787">
    <property type="term" value="F:hydrolase activity"/>
    <property type="evidence" value="ECO:0007669"/>
    <property type="project" value="UniProtKB-KW"/>
</dbReference>
<gene>
    <name evidence="4" type="ORF">AFULGI_00021350</name>
</gene>
<evidence type="ECO:0000313" key="5">
    <source>
        <dbReference type="Proteomes" id="UP000028501"/>
    </source>
</evidence>
<dbReference type="Proteomes" id="UP000028501">
    <property type="component" value="Chromosome"/>
</dbReference>
<dbReference type="InterPro" id="IPR038257">
    <property type="entry name" value="CRISPR-assoc_Cas3_HD_sf"/>
</dbReference>
<dbReference type="RefSeq" id="WP_010879368.1">
    <property type="nucleotide sequence ID" value="NZ_CP006577.1"/>
</dbReference>
<keyword evidence="3" id="KW-0051">Antiviral defense</keyword>
<evidence type="ECO:0000313" key="4">
    <source>
        <dbReference type="EMBL" id="AIG98873.1"/>
    </source>
</evidence>
<reference evidence="4 5" key="1">
    <citation type="submission" date="2013-07" db="EMBL/GenBank/DDBJ databases">
        <title>Genome of Archaeoglobus fulgidus.</title>
        <authorList>
            <person name="Fiebig A."/>
            <person name="Birkeland N.-K."/>
        </authorList>
    </citation>
    <scope>NUCLEOTIDE SEQUENCE [LARGE SCALE GENOMIC DNA]</scope>
    <source>
        <strain evidence="4 5">DSM 8774</strain>
    </source>
</reference>
<keyword evidence="4" id="KW-0255">Endonuclease</keyword>
<name>A0A075WMU1_ARCFL</name>
<dbReference type="EMBL" id="CP006577">
    <property type="protein sequence ID" value="AIG98873.1"/>
    <property type="molecule type" value="Genomic_DNA"/>
</dbReference>
<dbReference type="CDD" id="cd10013">
    <property type="entry name" value="Cas3''_I"/>
    <property type="match status" value="1"/>
</dbReference>
<accession>A0A075WMU1</accession>
<keyword evidence="1" id="KW-0479">Metal-binding</keyword>
<evidence type="ECO:0000256" key="2">
    <source>
        <dbReference type="ARBA" id="ARBA00022801"/>
    </source>
</evidence>
<dbReference type="HOGENOM" id="CLU_1096704_0_0_2"/>
<dbReference type="GO" id="GO:0046872">
    <property type="term" value="F:metal ion binding"/>
    <property type="evidence" value="ECO:0007669"/>
    <property type="project" value="UniProtKB-KW"/>
</dbReference>
<evidence type="ECO:0000256" key="1">
    <source>
        <dbReference type="ARBA" id="ARBA00022723"/>
    </source>
</evidence>
<dbReference type="NCBIfam" id="TIGR01596">
    <property type="entry name" value="cas3_HD"/>
    <property type="match status" value="1"/>
</dbReference>
<evidence type="ECO:0000256" key="3">
    <source>
        <dbReference type="ARBA" id="ARBA00023118"/>
    </source>
</evidence>
<keyword evidence="2" id="KW-0378">Hydrolase</keyword>
<dbReference type="GeneID" id="24795620"/>
<dbReference type="AlphaFoldDB" id="A0A075WMU1"/>
<keyword evidence="4" id="KW-0540">Nuclease</keyword>
<sequence length="241" mass="27956">MRIYSFYNENARRETLEEHVATALKLLDSAENSKLVKYGKKLSPEFERAVKLAIIFHDTGKVFFQIKKGYGYMSFRGHEYFSTYIFDVFARRLIKSEIENYEALSELRKICNFSIFFHHHAMNIRMREPEAGSNIKAGLKLLDVLYSEVKRFLEDKEKKALKAALEEVKEKGTANLTGYVKGEIVREVWRNAMDSSKLKRLCYLNLLVLIAADYSSAALNRGGNKTPFGRVVEEFSEFYLK</sequence>
<dbReference type="Gene3D" id="1.10.3210.30">
    <property type="match status" value="1"/>
</dbReference>
<dbReference type="KEGG" id="afg:AFULGI_00021350"/>
<proteinExistence type="predicted"/>
<dbReference type="InterPro" id="IPR006483">
    <property type="entry name" value="CRISPR-assoc_Cas3_HD"/>
</dbReference>
<dbReference type="GO" id="GO:0051607">
    <property type="term" value="P:defense response to virus"/>
    <property type="evidence" value="ECO:0007669"/>
    <property type="project" value="UniProtKB-KW"/>
</dbReference>
<protein>
    <submittedName>
        <fullName evidence="4">CRISPR-associated endonuclease Cas3-HD</fullName>
    </submittedName>
</protein>